<reference evidence="1 2" key="1">
    <citation type="submission" date="2019-02" db="EMBL/GenBank/DDBJ databases">
        <title>Emended description of the genus Rhodopseudomonas and description of Rhodopseudomonas albus sp. nov., a non-phototrophic, heavy-metal-tolerant bacterium isolated from garden soil.</title>
        <authorList>
            <person name="Bao Z."/>
            <person name="Cao W.W."/>
            <person name="Sato Y."/>
            <person name="Nishizawa T."/>
            <person name="Zhao J."/>
            <person name="Guo Y."/>
            <person name="Ohta H."/>
        </authorList>
    </citation>
    <scope>NUCLEOTIDE SEQUENCE [LARGE SCALE GENOMIC DNA]</scope>
    <source>
        <strain evidence="1 2">SK50-23</strain>
    </source>
</reference>
<dbReference type="PANTHER" id="PTHR10000">
    <property type="entry name" value="PHOSPHOSERINE PHOSPHATASE"/>
    <property type="match status" value="1"/>
</dbReference>
<keyword evidence="2" id="KW-1185">Reference proteome</keyword>
<proteinExistence type="predicted"/>
<name>A0ABX8AAP8_9BRAD</name>
<dbReference type="Proteomes" id="UP000682843">
    <property type="component" value="Chromosome"/>
</dbReference>
<dbReference type="SUPFAM" id="SSF56784">
    <property type="entry name" value="HAD-like"/>
    <property type="match status" value="1"/>
</dbReference>
<dbReference type="PROSITE" id="PS01228">
    <property type="entry name" value="COF_1"/>
    <property type="match status" value="1"/>
</dbReference>
<dbReference type="SFLD" id="SFLDS00003">
    <property type="entry name" value="Haloacid_Dehalogenase"/>
    <property type="match status" value="1"/>
</dbReference>
<dbReference type="InterPro" id="IPR036412">
    <property type="entry name" value="HAD-like_sf"/>
</dbReference>
<dbReference type="Pfam" id="PF08282">
    <property type="entry name" value="Hydrolase_3"/>
    <property type="match status" value="1"/>
</dbReference>
<accession>A0ABX8AAP8</accession>
<dbReference type="Gene3D" id="3.40.50.1000">
    <property type="entry name" value="HAD superfamily/HAD-like"/>
    <property type="match status" value="1"/>
</dbReference>
<dbReference type="CDD" id="cd07516">
    <property type="entry name" value="HAD_Pase"/>
    <property type="match status" value="1"/>
</dbReference>
<protein>
    <submittedName>
        <fullName evidence="1">HAD family phosphatase</fullName>
    </submittedName>
</protein>
<dbReference type="SFLD" id="SFLDG01140">
    <property type="entry name" value="C2.B:_Phosphomannomutase_and_P"/>
    <property type="match status" value="1"/>
</dbReference>
<evidence type="ECO:0000313" key="1">
    <source>
        <dbReference type="EMBL" id="QUS38870.1"/>
    </source>
</evidence>
<evidence type="ECO:0000313" key="2">
    <source>
        <dbReference type="Proteomes" id="UP000682843"/>
    </source>
</evidence>
<dbReference type="Gene3D" id="3.30.1240.10">
    <property type="match status" value="1"/>
</dbReference>
<dbReference type="InterPro" id="IPR000150">
    <property type="entry name" value="Cof"/>
</dbReference>
<sequence>MTKIALVVSDVDGTLVTHDKRLTDKAKAAVKKLEDNGIAFTVTSSRPPVGMRFLIDPLGITLPIGPFNGSSIVDGNLKPITQHLIGEAAAAKSIAVLDKYDVDVWIFTNDEWVIKRDDGKYVPHERDTIQHAPLMVDDFTPYLAKACKIVGASPDFPLLERCEAEMQQVLGDSAVAVRSQHYYLDVTPPAQSKGTFVKAMAERLGISLDAIATVGDMQNDLPMFAVSGMSIAMGNATDAVKSKATDVTTSNEDEGFAGAVELVLKRNAGQ</sequence>
<dbReference type="NCBIfam" id="TIGR01484">
    <property type="entry name" value="HAD-SF-IIB"/>
    <property type="match status" value="1"/>
</dbReference>
<dbReference type="NCBIfam" id="TIGR00099">
    <property type="entry name" value="Cof-subfamily"/>
    <property type="match status" value="1"/>
</dbReference>
<dbReference type="EMBL" id="CP036498">
    <property type="protein sequence ID" value="QUS38870.1"/>
    <property type="molecule type" value="Genomic_DNA"/>
</dbReference>
<dbReference type="InterPro" id="IPR023214">
    <property type="entry name" value="HAD_sf"/>
</dbReference>
<dbReference type="RefSeq" id="WP_211912410.1">
    <property type="nucleotide sequence ID" value="NZ_CP036498.1"/>
</dbReference>
<organism evidence="1 2">
    <name type="scientific">Tardiphaga alba</name>
    <dbReference type="NCBI Taxonomy" id="340268"/>
    <lineage>
        <taxon>Bacteria</taxon>
        <taxon>Pseudomonadati</taxon>
        <taxon>Pseudomonadota</taxon>
        <taxon>Alphaproteobacteria</taxon>
        <taxon>Hyphomicrobiales</taxon>
        <taxon>Nitrobacteraceae</taxon>
        <taxon>Tardiphaga</taxon>
    </lineage>
</organism>
<gene>
    <name evidence="1" type="ORF">RPMA_08540</name>
</gene>
<dbReference type="PANTHER" id="PTHR10000:SF8">
    <property type="entry name" value="HAD SUPERFAMILY HYDROLASE-LIKE, TYPE 3"/>
    <property type="match status" value="1"/>
</dbReference>
<dbReference type="InterPro" id="IPR006379">
    <property type="entry name" value="HAD-SF_hydro_IIB"/>
</dbReference>